<keyword evidence="4" id="KW-1185">Reference proteome</keyword>
<evidence type="ECO:0000256" key="1">
    <source>
        <dbReference type="SAM" id="MobiDB-lite"/>
    </source>
</evidence>
<organism evidence="3 4">
    <name type="scientific">Mycena chlorophos</name>
    <name type="common">Agaric fungus</name>
    <name type="synonym">Agaricus chlorophos</name>
    <dbReference type="NCBI Taxonomy" id="658473"/>
    <lineage>
        <taxon>Eukaryota</taxon>
        <taxon>Fungi</taxon>
        <taxon>Dikarya</taxon>
        <taxon>Basidiomycota</taxon>
        <taxon>Agaricomycotina</taxon>
        <taxon>Agaricomycetes</taxon>
        <taxon>Agaricomycetidae</taxon>
        <taxon>Agaricales</taxon>
        <taxon>Marasmiineae</taxon>
        <taxon>Mycenaceae</taxon>
        <taxon>Mycena</taxon>
    </lineage>
</organism>
<evidence type="ECO:0000256" key="2">
    <source>
        <dbReference type="SAM" id="Phobius"/>
    </source>
</evidence>
<keyword evidence="2" id="KW-0812">Transmembrane</keyword>
<reference evidence="3" key="1">
    <citation type="submission" date="2020-05" db="EMBL/GenBank/DDBJ databases">
        <title>Mycena genomes resolve the evolution of fungal bioluminescence.</title>
        <authorList>
            <person name="Tsai I.J."/>
        </authorList>
    </citation>
    <scope>NUCLEOTIDE SEQUENCE</scope>
    <source>
        <strain evidence="3">110903Hualien_Pintung</strain>
    </source>
</reference>
<keyword evidence="2" id="KW-1133">Transmembrane helix</keyword>
<dbReference type="AlphaFoldDB" id="A0A8H6RWS7"/>
<name>A0A8H6RWS7_MYCCL</name>
<feature type="region of interest" description="Disordered" evidence="1">
    <location>
        <begin position="89"/>
        <end position="127"/>
    </location>
</feature>
<sequence length="314" mass="34687">MAESTIQEIAVRRFMRFSIGMRGVRPLPRILAGAPWNPQPTRWSVIAATYCRPRKTGLAGRDAGVELRTLNAQHVSPLPWDQCAIPTSPSKLLPRSPSESGSRARPSLALGHSRSKRQGPSENHHTSLSVARGCLAGGYRPTGTLLPRLGVFGVGKDWGRVVRADSLPPTCIGTLYLTRLLILAAVLGLIFLWRLLSPDRLADAVREILLSTELVLLRLSEEQTGSQLSTEELRELEKLKGRFQSIQHNASIIHEQHRLRNACRLCHVALGGFCDILSGYSLTIWGLLSRARVVGHEIQVFGEQSLRRRLAVAE</sequence>
<accession>A0A8H6RWS7</accession>
<dbReference type="Proteomes" id="UP000613580">
    <property type="component" value="Unassembled WGS sequence"/>
</dbReference>
<feature type="compositionally biased region" description="Polar residues" evidence="1">
    <location>
        <begin position="118"/>
        <end position="127"/>
    </location>
</feature>
<keyword evidence="2" id="KW-0472">Membrane</keyword>
<evidence type="ECO:0000313" key="4">
    <source>
        <dbReference type="Proteomes" id="UP000613580"/>
    </source>
</evidence>
<comment type="caution">
    <text evidence="3">The sequence shown here is derived from an EMBL/GenBank/DDBJ whole genome shotgun (WGS) entry which is preliminary data.</text>
</comment>
<protein>
    <submittedName>
        <fullName evidence="3">Uncharacterized protein</fullName>
    </submittedName>
</protein>
<feature type="transmembrane region" description="Helical" evidence="2">
    <location>
        <begin position="176"/>
        <end position="196"/>
    </location>
</feature>
<evidence type="ECO:0000313" key="3">
    <source>
        <dbReference type="EMBL" id="KAF7288322.1"/>
    </source>
</evidence>
<gene>
    <name evidence="3" type="ORF">HMN09_01406700</name>
</gene>
<proteinExistence type="predicted"/>
<dbReference type="EMBL" id="JACAZE010000040">
    <property type="protein sequence ID" value="KAF7288322.1"/>
    <property type="molecule type" value="Genomic_DNA"/>
</dbReference>